<evidence type="ECO:0000256" key="2">
    <source>
        <dbReference type="ARBA" id="ARBA00022723"/>
    </source>
</evidence>
<feature type="region of interest" description="Disordered" evidence="7">
    <location>
        <begin position="166"/>
        <end position="185"/>
    </location>
</feature>
<dbReference type="Proteomes" id="UP001140949">
    <property type="component" value="Unassembled WGS sequence"/>
</dbReference>
<feature type="domain" description="GATA-type" evidence="8">
    <location>
        <begin position="99"/>
        <end position="135"/>
    </location>
</feature>
<evidence type="ECO:0000256" key="4">
    <source>
        <dbReference type="ARBA" id="ARBA00022833"/>
    </source>
</evidence>
<dbReference type="PANTHER" id="PTHR45658:SF102">
    <property type="entry name" value="GATA TRANSCRIPTION FACTOR 29"/>
    <property type="match status" value="1"/>
</dbReference>
<comment type="caution">
    <text evidence="9">The sequence shown here is derived from an EMBL/GenBank/DDBJ whole genome shotgun (WGS) entry which is preliminary data.</text>
</comment>
<accession>A0AAX6DSD6</accession>
<dbReference type="PROSITE" id="PS00344">
    <property type="entry name" value="GATA_ZN_FINGER_1"/>
    <property type="match status" value="1"/>
</dbReference>
<evidence type="ECO:0000313" key="9">
    <source>
        <dbReference type="EMBL" id="KAJ6794595.1"/>
    </source>
</evidence>
<reference evidence="9" key="2">
    <citation type="submission" date="2023-04" db="EMBL/GenBank/DDBJ databases">
        <authorList>
            <person name="Bruccoleri R.E."/>
            <person name="Oakeley E.J."/>
            <person name="Faust A.-M."/>
            <person name="Dessus-Babus S."/>
            <person name="Altorfer M."/>
            <person name="Burckhardt D."/>
            <person name="Oertli M."/>
            <person name="Naumann U."/>
            <person name="Petersen F."/>
            <person name="Wong J."/>
        </authorList>
    </citation>
    <scope>NUCLEOTIDE SEQUENCE</scope>
    <source>
        <strain evidence="9">GSM-AAB239-AS_SAM_17_03QT</strain>
        <tissue evidence="9">Leaf</tissue>
    </source>
</reference>
<evidence type="ECO:0000256" key="1">
    <source>
        <dbReference type="ARBA" id="ARBA00005694"/>
    </source>
</evidence>
<evidence type="ECO:0000313" key="10">
    <source>
        <dbReference type="Proteomes" id="UP001140949"/>
    </source>
</evidence>
<dbReference type="CDD" id="cd00202">
    <property type="entry name" value="ZnF_GATA"/>
    <property type="match status" value="1"/>
</dbReference>
<dbReference type="InterPro" id="IPR013088">
    <property type="entry name" value="Znf_NHR/GATA"/>
</dbReference>
<keyword evidence="10" id="KW-1185">Reference proteome</keyword>
<dbReference type="AlphaFoldDB" id="A0AAX6DSD6"/>
<dbReference type="FunFam" id="3.30.50.10:FF:000018">
    <property type="entry name" value="GATA transcription factor"/>
    <property type="match status" value="1"/>
</dbReference>
<dbReference type="InterPro" id="IPR000679">
    <property type="entry name" value="Znf_GATA"/>
</dbReference>
<dbReference type="Pfam" id="PF00320">
    <property type="entry name" value="GATA"/>
    <property type="match status" value="1"/>
</dbReference>
<dbReference type="PROSITE" id="PS50114">
    <property type="entry name" value="GATA_ZN_FINGER_2"/>
    <property type="match status" value="1"/>
</dbReference>
<evidence type="ECO:0000259" key="8">
    <source>
        <dbReference type="PROSITE" id="PS50114"/>
    </source>
</evidence>
<keyword evidence="4" id="KW-0862">Zinc</keyword>
<dbReference type="SUPFAM" id="SSF57716">
    <property type="entry name" value="Glucocorticoid receptor-like (DNA-binding domain)"/>
    <property type="match status" value="1"/>
</dbReference>
<dbReference type="Gene3D" id="3.30.50.10">
    <property type="entry name" value="Erythroid Transcription Factor GATA-1, subunit A"/>
    <property type="match status" value="1"/>
</dbReference>
<evidence type="ECO:0000256" key="5">
    <source>
        <dbReference type="ARBA" id="ARBA00023159"/>
    </source>
</evidence>
<dbReference type="GO" id="GO:0008270">
    <property type="term" value="F:zinc ion binding"/>
    <property type="evidence" value="ECO:0007669"/>
    <property type="project" value="UniProtKB-KW"/>
</dbReference>
<dbReference type="GO" id="GO:0005634">
    <property type="term" value="C:nucleus"/>
    <property type="evidence" value="ECO:0007669"/>
    <property type="project" value="TreeGrafter"/>
</dbReference>
<comment type="similarity">
    <text evidence="1">Belongs to the type IV zinc-finger family. Class A subfamily.</text>
</comment>
<dbReference type="EMBL" id="JANAVB010042218">
    <property type="protein sequence ID" value="KAJ6794595.1"/>
    <property type="molecule type" value="Genomic_DNA"/>
</dbReference>
<keyword evidence="5" id="KW-0010">Activator</keyword>
<gene>
    <name evidence="9" type="ORF">M6B38_230795</name>
</gene>
<sequence length="185" mass="20816">MVVEPLESVSDTAFPDDLLADFEPELSPAEEVDGDDEEELEWISNRDSFPRLETFVSTPSPVSVLPLAPLMKPPARARSKIRRKKRSFFSAMPAGISADTRRRRCLHCDSDTTPQWRAGPDGPKTLCNACGVRYKSGRLLPEYRPAKSPSFSPELHSNSHRRIVEMRRRTDTGTGRRGRPRLAVL</sequence>
<keyword evidence="3 6" id="KW-0863">Zinc-finger</keyword>
<dbReference type="GO" id="GO:0006355">
    <property type="term" value="P:regulation of DNA-templated transcription"/>
    <property type="evidence" value="ECO:0007669"/>
    <property type="project" value="InterPro"/>
</dbReference>
<dbReference type="GO" id="GO:0030154">
    <property type="term" value="P:cell differentiation"/>
    <property type="evidence" value="ECO:0007669"/>
    <property type="project" value="TreeGrafter"/>
</dbReference>
<proteinExistence type="inferred from homology"/>
<dbReference type="SMART" id="SM00401">
    <property type="entry name" value="ZnF_GATA"/>
    <property type="match status" value="1"/>
</dbReference>
<organism evidence="9 10">
    <name type="scientific">Iris pallida</name>
    <name type="common">Sweet iris</name>
    <dbReference type="NCBI Taxonomy" id="29817"/>
    <lineage>
        <taxon>Eukaryota</taxon>
        <taxon>Viridiplantae</taxon>
        <taxon>Streptophyta</taxon>
        <taxon>Embryophyta</taxon>
        <taxon>Tracheophyta</taxon>
        <taxon>Spermatophyta</taxon>
        <taxon>Magnoliopsida</taxon>
        <taxon>Liliopsida</taxon>
        <taxon>Asparagales</taxon>
        <taxon>Iridaceae</taxon>
        <taxon>Iridoideae</taxon>
        <taxon>Irideae</taxon>
        <taxon>Iris</taxon>
    </lineage>
</organism>
<feature type="compositionally biased region" description="Basic residues" evidence="7">
    <location>
        <begin position="176"/>
        <end position="185"/>
    </location>
</feature>
<evidence type="ECO:0000256" key="6">
    <source>
        <dbReference type="PROSITE-ProRule" id="PRU00094"/>
    </source>
</evidence>
<keyword evidence="2" id="KW-0479">Metal-binding</keyword>
<reference evidence="9" key="1">
    <citation type="journal article" date="2023" name="GigaByte">
        <title>Genome assembly of the bearded iris, Iris pallida Lam.</title>
        <authorList>
            <person name="Bruccoleri R.E."/>
            <person name="Oakeley E.J."/>
            <person name="Faust A.M.E."/>
            <person name="Altorfer M."/>
            <person name="Dessus-Babus S."/>
            <person name="Burckhardt D."/>
            <person name="Oertli M."/>
            <person name="Naumann U."/>
            <person name="Petersen F."/>
            <person name="Wong J."/>
        </authorList>
    </citation>
    <scope>NUCLEOTIDE SEQUENCE</scope>
    <source>
        <strain evidence="9">GSM-AAB239-AS_SAM_17_03QT</strain>
    </source>
</reference>
<dbReference type="InterPro" id="IPR051140">
    <property type="entry name" value="GATA_TF"/>
</dbReference>
<evidence type="ECO:0000256" key="7">
    <source>
        <dbReference type="SAM" id="MobiDB-lite"/>
    </source>
</evidence>
<dbReference type="PANTHER" id="PTHR45658">
    <property type="entry name" value="GATA TRANSCRIPTION FACTOR"/>
    <property type="match status" value="1"/>
</dbReference>
<protein>
    <submittedName>
        <fullName evidence="9">GATA transcription factor 3</fullName>
    </submittedName>
</protein>
<evidence type="ECO:0000256" key="3">
    <source>
        <dbReference type="ARBA" id="ARBA00022771"/>
    </source>
</evidence>
<name>A0AAX6DSD6_IRIPA</name>
<dbReference type="GO" id="GO:0043565">
    <property type="term" value="F:sequence-specific DNA binding"/>
    <property type="evidence" value="ECO:0007669"/>
    <property type="project" value="InterPro"/>
</dbReference>